<evidence type="ECO:0000313" key="5">
    <source>
        <dbReference type="EMBL" id="SDS96899.1"/>
    </source>
</evidence>
<dbReference type="OrthoDB" id="9804366at2"/>
<dbReference type="SUPFAM" id="SSF53383">
    <property type="entry name" value="PLP-dependent transferases"/>
    <property type="match status" value="1"/>
</dbReference>
<protein>
    <submittedName>
        <fullName evidence="5">Selenocysteine lyase/Cysteine desulfurase</fullName>
    </submittedName>
</protein>
<dbReference type="STRING" id="546871.SAMN04488543_2740"/>
<dbReference type="AlphaFoldDB" id="A0A1H1WL51"/>
<dbReference type="InterPro" id="IPR015421">
    <property type="entry name" value="PyrdxlP-dep_Trfase_major"/>
</dbReference>
<gene>
    <name evidence="5" type="ORF">SAMN04488543_2740</name>
</gene>
<dbReference type="Gene3D" id="3.90.1150.10">
    <property type="entry name" value="Aspartate Aminotransferase, domain 1"/>
    <property type="match status" value="1"/>
</dbReference>
<dbReference type="PANTHER" id="PTHR43586:SF8">
    <property type="entry name" value="CYSTEINE DESULFURASE 1, CHLOROPLASTIC"/>
    <property type="match status" value="1"/>
</dbReference>
<proteinExistence type="predicted"/>
<reference evidence="5 6" key="1">
    <citation type="submission" date="2016-10" db="EMBL/GenBank/DDBJ databases">
        <authorList>
            <person name="de Groot N.N."/>
        </authorList>
    </citation>
    <scope>NUCLEOTIDE SEQUENCE [LARGE SCALE GENOMIC DNA]</scope>
    <source>
        <strain evidence="5 6">DSM 21741</strain>
    </source>
</reference>
<feature type="region of interest" description="Disordered" evidence="3">
    <location>
        <begin position="417"/>
        <end position="466"/>
    </location>
</feature>
<keyword evidence="5" id="KW-0456">Lyase</keyword>
<dbReference type="InterPro" id="IPR015424">
    <property type="entry name" value="PyrdxlP-dep_Trfase"/>
</dbReference>
<dbReference type="PANTHER" id="PTHR43586">
    <property type="entry name" value="CYSTEINE DESULFURASE"/>
    <property type="match status" value="1"/>
</dbReference>
<evidence type="ECO:0000313" key="6">
    <source>
        <dbReference type="Proteomes" id="UP000199092"/>
    </source>
</evidence>
<dbReference type="EMBL" id="LT629749">
    <property type="protein sequence ID" value="SDS96899.1"/>
    <property type="molecule type" value="Genomic_DNA"/>
</dbReference>
<dbReference type="Pfam" id="PF00266">
    <property type="entry name" value="Aminotran_5"/>
    <property type="match status" value="1"/>
</dbReference>
<organism evidence="5 6">
    <name type="scientific">Friedmanniella luteola</name>
    <dbReference type="NCBI Taxonomy" id="546871"/>
    <lineage>
        <taxon>Bacteria</taxon>
        <taxon>Bacillati</taxon>
        <taxon>Actinomycetota</taxon>
        <taxon>Actinomycetes</taxon>
        <taxon>Propionibacteriales</taxon>
        <taxon>Nocardioidaceae</taxon>
        <taxon>Friedmanniella</taxon>
    </lineage>
</organism>
<feature type="compositionally biased region" description="Low complexity" evidence="3">
    <location>
        <begin position="445"/>
        <end position="466"/>
    </location>
</feature>
<dbReference type="Proteomes" id="UP000199092">
    <property type="component" value="Chromosome I"/>
</dbReference>
<evidence type="ECO:0000259" key="4">
    <source>
        <dbReference type="Pfam" id="PF00266"/>
    </source>
</evidence>
<dbReference type="InterPro" id="IPR015422">
    <property type="entry name" value="PyrdxlP-dep_Trfase_small"/>
</dbReference>
<sequence>MSLLTHPVETRAADDVAPLLPVVGRGQSVPLVDGRSARSVHLDNAASAPALQAVADHVTAVLPSYASVHRGAGYLSQVCTRLYEQARTEVARFVGARDDDVVVFTRNTTDALTLLSGAVPGEVVVLDVEHHANLLPWQRGTARVVRAHDTVVATEAALAAELGRRPAALLAVTGASNVTGEVPPLARLAALAHAHGARIVVDAAQLVPHRGVDVAGLDLDHVAFSGHKLYAPFGAGALVGRRDWLDAAPPHQAGGGAVREVTTTATAWAASPERHEGGTPNVLGVAALAEACRALRAVGFDRVRAHEAVLHRRLVDGLRDRGLEPLRIWADAADVVGVVSFTVPGFAAAQVAAFLSAEHGVGVRDGRFCAHPLLARLGASDGAVRASLGVGSSSADVDRLLDALDRLRADGPRWTYTSAAGSCRPSPDPRPLPAWWTGAGRLDEPSAAPSSPCTPADTPAPTGEPR</sequence>
<dbReference type="Gene3D" id="3.40.640.10">
    <property type="entry name" value="Type I PLP-dependent aspartate aminotransferase-like (Major domain)"/>
    <property type="match status" value="1"/>
</dbReference>
<dbReference type="InterPro" id="IPR000192">
    <property type="entry name" value="Aminotrans_V_dom"/>
</dbReference>
<keyword evidence="6" id="KW-1185">Reference proteome</keyword>
<evidence type="ECO:0000256" key="1">
    <source>
        <dbReference type="ARBA" id="ARBA00001933"/>
    </source>
</evidence>
<evidence type="ECO:0000256" key="2">
    <source>
        <dbReference type="ARBA" id="ARBA00022898"/>
    </source>
</evidence>
<dbReference type="RefSeq" id="WP_091413508.1">
    <property type="nucleotide sequence ID" value="NZ_LT629749.1"/>
</dbReference>
<name>A0A1H1WL51_9ACTN</name>
<evidence type="ECO:0000256" key="3">
    <source>
        <dbReference type="SAM" id="MobiDB-lite"/>
    </source>
</evidence>
<keyword evidence="2" id="KW-0663">Pyridoxal phosphate</keyword>
<feature type="domain" description="Aminotransferase class V" evidence="4">
    <location>
        <begin position="40"/>
        <end position="400"/>
    </location>
</feature>
<accession>A0A1H1WL51</accession>
<comment type="cofactor">
    <cofactor evidence="1">
        <name>pyridoxal 5'-phosphate</name>
        <dbReference type="ChEBI" id="CHEBI:597326"/>
    </cofactor>
</comment>
<dbReference type="GO" id="GO:0016829">
    <property type="term" value="F:lyase activity"/>
    <property type="evidence" value="ECO:0007669"/>
    <property type="project" value="UniProtKB-KW"/>
</dbReference>